<evidence type="ECO:0000313" key="1">
    <source>
        <dbReference type="EMBL" id="KAL2841228.1"/>
    </source>
</evidence>
<gene>
    <name evidence="1" type="ORF">BJY01DRAFT_217721</name>
</gene>
<dbReference type="Proteomes" id="UP001610446">
    <property type="component" value="Unassembled WGS sequence"/>
</dbReference>
<keyword evidence="2" id="KW-1185">Reference proteome</keyword>
<reference evidence="1 2" key="1">
    <citation type="submission" date="2024-07" db="EMBL/GenBank/DDBJ databases">
        <title>Section-level genome sequencing and comparative genomics of Aspergillus sections Usti and Cavernicolus.</title>
        <authorList>
            <consortium name="Lawrence Berkeley National Laboratory"/>
            <person name="Nybo J.L."/>
            <person name="Vesth T.C."/>
            <person name="Theobald S."/>
            <person name="Frisvad J.C."/>
            <person name="Larsen T.O."/>
            <person name="Kjaerboelling I."/>
            <person name="Rothschild-Mancinelli K."/>
            <person name="Lyhne E.K."/>
            <person name="Kogle M.E."/>
            <person name="Barry K."/>
            <person name="Clum A."/>
            <person name="Na H."/>
            <person name="Ledsgaard L."/>
            <person name="Lin J."/>
            <person name="Lipzen A."/>
            <person name="Kuo A."/>
            <person name="Riley R."/>
            <person name="Mondo S."/>
            <person name="Labutti K."/>
            <person name="Haridas S."/>
            <person name="Pangalinan J."/>
            <person name="Salamov A.A."/>
            <person name="Simmons B.A."/>
            <person name="Magnuson J.K."/>
            <person name="Chen J."/>
            <person name="Drula E."/>
            <person name="Henrissat B."/>
            <person name="Wiebenga A."/>
            <person name="Lubbers R.J."/>
            <person name="Gomes A.C."/>
            <person name="Makela M.R."/>
            <person name="Stajich J."/>
            <person name="Grigoriev I.V."/>
            <person name="Mortensen U.H."/>
            <person name="De Vries R.P."/>
            <person name="Baker S.E."/>
            <person name="Andersen M.R."/>
        </authorList>
    </citation>
    <scope>NUCLEOTIDE SEQUENCE [LARGE SCALE GENOMIC DNA]</scope>
    <source>
        <strain evidence="1 2">CBS 123904</strain>
    </source>
</reference>
<comment type="caution">
    <text evidence="1">The sequence shown here is derived from an EMBL/GenBank/DDBJ whole genome shotgun (WGS) entry which is preliminary data.</text>
</comment>
<dbReference type="EMBL" id="JBFXLU010000112">
    <property type="protein sequence ID" value="KAL2841228.1"/>
    <property type="molecule type" value="Genomic_DNA"/>
</dbReference>
<sequence length="82" mass="9251">MTFHGGGYRLKPLVSKNRVFAKQVSAAWINMICDLDPNSAEEAGSWPVCNTSNSRNVGQNLVFHVNSSFKEYYHDFRAEALQ</sequence>
<protein>
    <submittedName>
        <fullName evidence="1">Uncharacterized protein</fullName>
    </submittedName>
</protein>
<accession>A0ABR4JQH3</accession>
<evidence type="ECO:0000313" key="2">
    <source>
        <dbReference type="Proteomes" id="UP001610446"/>
    </source>
</evidence>
<organism evidence="1 2">
    <name type="scientific">Aspergillus pseudoustus</name>
    <dbReference type="NCBI Taxonomy" id="1810923"/>
    <lineage>
        <taxon>Eukaryota</taxon>
        <taxon>Fungi</taxon>
        <taxon>Dikarya</taxon>
        <taxon>Ascomycota</taxon>
        <taxon>Pezizomycotina</taxon>
        <taxon>Eurotiomycetes</taxon>
        <taxon>Eurotiomycetidae</taxon>
        <taxon>Eurotiales</taxon>
        <taxon>Aspergillaceae</taxon>
        <taxon>Aspergillus</taxon>
        <taxon>Aspergillus subgen. Nidulantes</taxon>
    </lineage>
</organism>
<proteinExistence type="predicted"/>
<name>A0ABR4JQH3_9EURO</name>